<gene>
    <name evidence="3" type="ORF">E6Q51_03490</name>
</gene>
<sequence>MAQTNCHKPSFVIASILFLFASHNVAEEIISPPAFVSDERPTLLKKSSQAQIDRIDQPATTAILGLDEVILKALYADAQIRGAIESIRQAEADLQTAKLPPNPVISTSGTLMPLNRPFTADRQGGPPQFDIGVSYPVDWFLFGKKAAEVAEAEKGIDVARFNVNDVIRQRIAGAIASFYDVLEAQQLLKLAEEDLKDIVELQKITTQRVVVGGVGTIELDRVKLSIITSRSEVRAREATLQAALSQLKSYLGTSKTSQVQIHGDLLITHLIPPADIQTLLAVAEENRPDIQAIRKQIERSSAALKVEEVNAYPSVTPRFGLTRQFQQKAIGYPDANSWGIGIDISLPLFDRNQGNIAKAKSVKTQSEYLLDSQLVELRSEIEQLHQNYANVHQVLSIDSEAKLESARFIRDKIKTAYALGGNSLFELLDAQRNYRDSYRSHIQNLSSYWHTLYALNAAVGKQILK</sequence>
<comment type="similarity">
    <text evidence="1">Belongs to the outer membrane factor (OMF) (TC 1.B.17) family.</text>
</comment>
<evidence type="ECO:0000313" key="4">
    <source>
        <dbReference type="Proteomes" id="UP000321374"/>
    </source>
</evidence>
<feature type="signal peptide" evidence="2">
    <location>
        <begin position="1"/>
        <end position="26"/>
    </location>
</feature>
<dbReference type="InterPro" id="IPR003423">
    <property type="entry name" value="OMP_efflux"/>
</dbReference>
<dbReference type="AlphaFoldDB" id="A0A5C7WHZ1"/>
<dbReference type="GO" id="GO:0015562">
    <property type="term" value="F:efflux transmembrane transporter activity"/>
    <property type="evidence" value="ECO:0007669"/>
    <property type="project" value="InterPro"/>
</dbReference>
<dbReference type="STRING" id="1122236.GCA_000378225_01884"/>
<accession>A0A5C7WHZ1</accession>
<dbReference type="Proteomes" id="UP000321374">
    <property type="component" value="Unassembled WGS sequence"/>
</dbReference>
<evidence type="ECO:0000256" key="2">
    <source>
        <dbReference type="SAM" id="SignalP"/>
    </source>
</evidence>
<evidence type="ECO:0000256" key="1">
    <source>
        <dbReference type="ARBA" id="ARBA00007613"/>
    </source>
</evidence>
<dbReference type="PANTHER" id="PTHR30203:SF24">
    <property type="entry name" value="BLR4935 PROTEIN"/>
    <property type="match status" value="1"/>
</dbReference>
<feature type="chain" id="PRO_5022738852" evidence="2">
    <location>
        <begin position="27"/>
        <end position="465"/>
    </location>
</feature>
<name>A0A5C7WHZ1_METME</name>
<keyword evidence="2" id="KW-0732">Signal</keyword>
<dbReference type="SUPFAM" id="SSF56954">
    <property type="entry name" value="Outer membrane efflux proteins (OEP)"/>
    <property type="match status" value="1"/>
</dbReference>
<comment type="caution">
    <text evidence="3">The sequence shown here is derived from an EMBL/GenBank/DDBJ whole genome shotgun (WGS) entry which is preliminary data.</text>
</comment>
<dbReference type="EMBL" id="SSGG01000058">
    <property type="protein sequence ID" value="TXI37357.1"/>
    <property type="molecule type" value="Genomic_DNA"/>
</dbReference>
<protein>
    <submittedName>
        <fullName evidence="3">TolC family protein</fullName>
    </submittedName>
</protein>
<organism evidence="3 4">
    <name type="scientific">Methylophilus methylotrophus</name>
    <name type="common">Bacterium W3A1</name>
    <dbReference type="NCBI Taxonomy" id="17"/>
    <lineage>
        <taxon>Bacteria</taxon>
        <taxon>Pseudomonadati</taxon>
        <taxon>Pseudomonadota</taxon>
        <taxon>Betaproteobacteria</taxon>
        <taxon>Nitrosomonadales</taxon>
        <taxon>Methylophilaceae</taxon>
        <taxon>Methylophilus</taxon>
    </lineage>
</organism>
<evidence type="ECO:0000313" key="3">
    <source>
        <dbReference type="EMBL" id="TXI37357.1"/>
    </source>
</evidence>
<dbReference type="InterPro" id="IPR010131">
    <property type="entry name" value="MdtP/NodT-like"/>
</dbReference>
<dbReference type="Gene3D" id="1.20.1600.10">
    <property type="entry name" value="Outer membrane efflux proteins (OEP)"/>
    <property type="match status" value="1"/>
</dbReference>
<dbReference type="PANTHER" id="PTHR30203">
    <property type="entry name" value="OUTER MEMBRANE CATION EFFLUX PROTEIN"/>
    <property type="match status" value="1"/>
</dbReference>
<reference evidence="3 4" key="1">
    <citation type="submission" date="2018-09" db="EMBL/GenBank/DDBJ databases">
        <title>Metagenome Assembled Genomes from an Advanced Water Purification Facility.</title>
        <authorList>
            <person name="Stamps B.W."/>
            <person name="Spear J.R."/>
        </authorList>
    </citation>
    <scope>NUCLEOTIDE SEQUENCE [LARGE SCALE GENOMIC DNA]</scope>
    <source>
        <strain evidence="3">Bin_42_2</strain>
    </source>
</reference>
<proteinExistence type="inferred from homology"/>
<dbReference type="Pfam" id="PF02321">
    <property type="entry name" value="OEP"/>
    <property type="match status" value="2"/>
</dbReference>